<reference evidence="4 5" key="1">
    <citation type="submission" date="2019-08" db="EMBL/GenBank/DDBJ databases">
        <title>Draft genome sequences of two oriental melons (Cucumis melo L. var makuwa).</title>
        <authorList>
            <person name="Kwon S.-Y."/>
        </authorList>
    </citation>
    <scope>NUCLEOTIDE SEQUENCE [LARGE SCALE GENOMIC DNA]</scope>
    <source>
        <strain evidence="5">cv. Chang Bougi</strain>
        <strain evidence="4">cv. SW 3</strain>
        <tissue evidence="2">Leaf</tissue>
    </source>
</reference>
<dbReference type="Proteomes" id="UP000321947">
    <property type="component" value="Unassembled WGS sequence"/>
</dbReference>
<evidence type="ECO:0000313" key="5">
    <source>
        <dbReference type="Proteomes" id="UP000321947"/>
    </source>
</evidence>
<dbReference type="EMBL" id="SSTE01018396">
    <property type="protein sequence ID" value="KAA0039647.1"/>
    <property type="molecule type" value="Genomic_DNA"/>
</dbReference>
<dbReference type="OrthoDB" id="10045277at2759"/>
<name>A0A5A7TDR4_CUCMM</name>
<evidence type="ECO:0000313" key="4">
    <source>
        <dbReference type="Proteomes" id="UP000321393"/>
    </source>
</evidence>
<evidence type="ECO:0000256" key="1">
    <source>
        <dbReference type="SAM" id="MobiDB-lite"/>
    </source>
</evidence>
<evidence type="ECO:0000313" key="3">
    <source>
        <dbReference type="EMBL" id="TYJ95531.1"/>
    </source>
</evidence>
<dbReference type="AlphaFoldDB" id="A0A5A7TDR4"/>
<sequence length="155" mass="17350">MAFTNPFCPSPIYLDAYINQASDPVGYTYQSSDPVGYTYQFSDPVGYTYQSSDPKEYTYQSSDPKGYTYQSSDPEGYTSQSSDPEGYTTYGDPVGHRARKDSTAVDAGLWRTEGGGGRMKECKKEKEVRAALMFGKGKEEYESRGRLYEEEEGDV</sequence>
<protein>
    <submittedName>
        <fullName evidence="2">NBS-LRR type resistance protein</fullName>
    </submittedName>
</protein>
<gene>
    <name evidence="3" type="ORF">E5676_scaffold767G00210</name>
    <name evidence="2" type="ORF">E6C27_scaffold744G001320</name>
</gene>
<accession>A0A5A7TDR4</accession>
<dbReference type="Proteomes" id="UP000321393">
    <property type="component" value="Unassembled WGS sequence"/>
</dbReference>
<feature type="compositionally biased region" description="Polar residues" evidence="1">
    <location>
        <begin position="50"/>
        <end position="83"/>
    </location>
</feature>
<proteinExistence type="predicted"/>
<evidence type="ECO:0000313" key="2">
    <source>
        <dbReference type="EMBL" id="KAA0039647.1"/>
    </source>
</evidence>
<dbReference type="EMBL" id="SSTD01020139">
    <property type="protein sequence ID" value="TYJ95531.1"/>
    <property type="molecule type" value="Genomic_DNA"/>
</dbReference>
<organism evidence="2 4">
    <name type="scientific">Cucumis melo var. makuwa</name>
    <name type="common">Oriental melon</name>
    <dbReference type="NCBI Taxonomy" id="1194695"/>
    <lineage>
        <taxon>Eukaryota</taxon>
        <taxon>Viridiplantae</taxon>
        <taxon>Streptophyta</taxon>
        <taxon>Embryophyta</taxon>
        <taxon>Tracheophyta</taxon>
        <taxon>Spermatophyta</taxon>
        <taxon>Magnoliopsida</taxon>
        <taxon>eudicotyledons</taxon>
        <taxon>Gunneridae</taxon>
        <taxon>Pentapetalae</taxon>
        <taxon>rosids</taxon>
        <taxon>fabids</taxon>
        <taxon>Cucurbitales</taxon>
        <taxon>Cucurbitaceae</taxon>
        <taxon>Benincaseae</taxon>
        <taxon>Cucumis</taxon>
    </lineage>
</organism>
<comment type="caution">
    <text evidence="2">The sequence shown here is derived from an EMBL/GenBank/DDBJ whole genome shotgun (WGS) entry which is preliminary data.</text>
</comment>
<feature type="region of interest" description="Disordered" evidence="1">
    <location>
        <begin position="50"/>
        <end position="104"/>
    </location>
</feature>